<dbReference type="Pfam" id="PF00004">
    <property type="entry name" value="AAA"/>
    <property type="match status" value="1"/>
</dbReference>
<dbReference type="Gene3D" id="1.10.8.60">
    <property type="match status" value="1"/>
</dbReference>
<dbReference type="InterPro" id="IPR019489">
    <property type="entry name" value="Clp_ATPase_C"/>
</dbReference>
<keyword evidence="2" id="KW-0067">ATP-binding</keyword>
<dbReference type="Gene3D" id="3.30.70.1660">
    <property type="match status" value="1"/>
</dbReference>
<dbReference type="SMART" id="SM01086">
    <property type="entry name" value="ClpB_D2-small"/>
    <property type="match status" value="1"/>
</dbReference>
<evidence type="ECO:0000259" key="6">
    <source>
        <dbReference type="SMART" id="SM01086"/>
    </source>
</evidence>
<dbReference type="PRINTS" id="PR00300">
    <property type="entry name" value="CLPPROTEASEA"/>
</dbReference>
<dbReference type="SMART" id="SM00382">
    <property type="entry name" value="AAA"/>
    <property type="match status" value="2"/>
</dbReference>
<evidence type="ECO:0000259" key="5">
    <source>
        <dbReference type="SMART" id="SM00382"/>
    </source>
</evidence>
<evidence type="ECO:0000256" key="3">
    <source>
        <dbReference type="ARBA" id="ARBA00023186"/>
    </source>
</evidence>
<dbReference type="InterPro" id="IPR003593">
    <property type="entry name" value="AAA+_ATPase"/>
</dbReference>
<dbReference type="CDD" id="cd19499">
    <property type="entry name" value="RecA-like_ClpB_Hsp104-like"/>
    <property type="match status" value="1"/>
</dbReference>
<dbReference type="InterPro" id="IPR050130">
    <property type="entry name" value="ClpA_ClpB"/>
</dbReference>
<proteinExistence type="predicted"/>
<dbReference type="PANTHER" id="PTHR11638">
    <property type="entry name" value="ATP-DEPENDENT CLP PROTEASE"/>
    <property type="match status" value="1"/>
</dbReference>
<evidence type="ECO:0000313" key="8">
    <source>
        <dbReference type="Proteomes" id="UP001156940"/>
    </source>
</evidence>
<dbReference type="InterPro" id="IPR003959">
    <property type="entry name" value="ATPase_AAA_core"/>
</dbReference>
<dbReference type="SUPFAM" id="SSF52540">
    <property type="entry name" value="P-loop containing nucleoside triphosphate hydrolases"/>
    <property type="match status" value="2"/>
</dbReference>
<keyword evidence="3" id="KW-0143">Chaperone</keyword>
<dbReference type="SUPFAM" id="SSF75620">
    <property type="entry name" value="Release factor"/>
    <property type="match status" value="1"/>
</dbReference>
<dbReference type="RefSeq" id="WP_280575484.1">
    <property type="nucleotide sequence ID" value="NZ_JARXRM010000043.1"/>
</dbReference>
<keyword evidence="8" id="KW-1185">Reference proteome</keyword>
<gene>
    <name evidence="7" type="ORF">QFW77_14510</name>
</gene>
<name>A0ABT6JBH9_9GAMM</name>
<reference evidence="7 8" key="1">
    <citation type="submission" date="2023-04" db="EMBL/GenBank/DDBJ databases">
        <title>Luteimonas endophyticus RD2P54.</title>
        <authorList>
            <person name="Sun J.-Q."/>
        </authorList>
    </citation>
    <scope>NUCLEOTIDE SEQUENCE [LARGE SCALE GENOMIC DNA]</scope>
    <source>
        <strain evidence="7 8">RD2P54</strain>
    </source>
</reference>
<feature type="region of interest" description="Disordered" evidence="4">
    <location>
        <begin position="27"/>
        <end position="56"/>
    </location>
</feature>
<protein>
    <submittedName>
        <fullName evidence="7">AAA family ATPase</fullName>
    </submittedName>
</protein>
<keyword evidence="1" id="KW-0547">Nucleotide-binding</keyword>
<dbReference type="Proteomes" id="UP001156940">
    <property type="component" value="Unassembled WGS sequence"/>
</dbReference>
<sequence length="1103" mass="120023">MEFLLFAVGVGAGALATFAWLRRPRAADGGTRPGMATPGPDPSATPPEASQAPAEAEDRVQALKRAIEADDEAIQRPADLQQLEPFNAGVALLAGAGFSAGRVLECLAGPGYVLPSMAGAALRQRDDIDPRAVAASIPQLGAYALHFVLDYLQTLADASTLPEVAMAAREWWWDYGGIRDDLRRYLRRAAALPAGGAAPSVPSDAEEPRLEEIKTTLERFREPVLQPSIDAVTAALAAHRERRVLGGIGRLGARAPAAPRFEHDALREAIDELHARFSEPAPRPQLLAGEPGVGKSVLLDLLCTRLQQDGWLVFEASAADVLAGQKYIGELEGRLRGMLEVLQRPRALWRVPDFFDLLHKGSHANDPRGILDLLLPAIERGELLLAGEITPRQQAQLLLSRPAVARLFDVHPLAPASEAALADIAGQWARSARALCGQDAIDAGALAEALRIAAQYFPDQHEPGRSLRLLDDALALARQQEPPALPIDGNTLLLAVGQRSGMPMEVIDQRQRLSLDGLREFFRRRVVGQDEAVECLVDRIAMLKAGLTDSRRPIGVFLFAGPTGTGKTELAKALGELLFGSDERLLRLDMSEFQAPDSAHRLTAGGRGEQGGARSLVSRIREQPFSVVLLDEFEKAHPNVWDLFLQVFDDGRLGDQHGNTADFRHSIIILTSNVGSTIARGAGPGFTASTGGYSRSAVEKALYETFRREFLNRLDRVVLFRPLDRAAMRGILHKELARALERRGLRSRDWAVEWEPSAIEFLLDRGFTPDLGARPLRRAIEDHLLAPLARSIVEHRAPEGGQFLFVRGAGDRLDVEFIDPDASAAQAPPPAPAADLRTLVDAAQDAPLPAAALEPHVEALAARLSAEPWAAAREADFAAMNDAGFWADPGRFGVLDRIERRDRIETALAGAARMLERLRRGAEGTLPARLAQLLFLLEFAVEDLEQGRPQDAELALGASDAELARRAPTIRRWWQRLLGMYLGWGERRGMQIEVVEQDAQRCRARLAVSGFAAYRLLAAEAGLHVLEIDDERGGTERLAVQVTVTPASPGGADGAPEDPLAAAPPPICRRYRGEPAPLVRDNRRGWRSGRLDRVLAGDFDIMR</sequence>
<evidence type="ECO:0000256" key="1">
    <source>
        <dbReference type="ARBA" id="ARBA00022741"/>
    </source>
</evidence>
<dbReference type="PANTHER" id="PTHR11638:SF175">
    <property type="entry name" value="ATP-DEPENDENT CLP PROTEASE, ATP-BINDING SUBUNIT CLPC"/>
    <property type="match status" value="1"/>
</dbReference>
<evidence type="ECO:0000313" key="7">
    <source>
        <dbReference type="EMBL" id="MDH5824190.1"/>
    </source>
</evidence>
<feature type="domain" description="AAA+ ATPase" evidence="5">
    <location>
        <begin position="281"/>
        <end position="517"/>
    </location>
</feature>
<dbReference type="Pfam" id="PF10431">
    <property type="entry name" value="ClpB_D2-small"/>
    <property type="match status" value="1"/>
</dbReference>
<feature type="region of interest" description="Disordered" evidence="4">
    <location>
        <begin position="1046"/>
        <end position="1065"/>
    </location>
</feature>
<dbReference type="Gene3D" id="3.40.50.300">
    <property type="entry name" value="P-loop containing nucleotide triphosphate hydrolases"/>
    <property type="match status" value="2"/>
</dbReference>
<organism evidence="7 8">
    <name type="scientific">Luteimonas endophytica</name>
    <dbReference type="NCBI Taxonomy" id="3042023"/>
    <lineage>
        <taxon>Bacteria</taxon>
        <taxon>Pseudomonadati</taxon>
        <taxon>Pseudomonadota</taxon>
        <taxon>Gammaproteobacteria</taxon>
        <taxon>Lysobacterales</taxon>
        <taxon>Lysobacteraceae</taxon>
        <taxon>Luteimonas</taxon>
    </lineage>
</organism>
<dbReference type="InterPro" id="IPR045853">
    <property type="entry name" value="Pep_chain_release_fac_I_sf"/>
</dbReference>
<dbReference type="Pfam" id="PF07724">
    <property type="entry name" value="AAA_2"/>
    <property type="match status" value="1"/>
</dbReference>
<dbReference type="InterPro" id="IPR001270">
    <property type="entry name" value="ClpA/B"/>
</dbReference>
<evidence type="ECO:0000256" key="4">
    <source>
        <dbReference type="SAM" id="MobiDB-lite"/>
    </source>
</evidence>
<feature type="domain" description="AAA+ ATPase" evidence="5">
    <location>
        <begin position="553"/>
        <end position="724"/>
    </location>
</feature>
<evidence type="ECO:0000256" key="2">
    <source>
        <dbReference type="ARBA" id="ARBA00022840"/>
    </source>
</evidence>
<comment type="caution">
    <text evidence="7">The sequence shown here is derived from an EMBL/GenBank/DDBJ whole genome shotgun (WGS) entry which is preliminary data.</text>
</comment>
<accession>A0ABT6JBH9</accession>
<feature type="domain" description="Clp ATPase C-terminal" evidence="6">
    <location>
        <begin position="723"/>
        <end position="815"/>
    </location>
</feature>
<dbReference type="EMBL" id="JARXRM010000043">
    <property type="protein sequence ID" value="MDH5824190.1"/>
    <property type="molecule type" value="Genomic_DNA"/>
</dbReference>
<dbReference type="InterPro" id="IPR027417">
    <property type="entry name" value="P-loop_NTPase"/>
</dbReference>